<dbReference type="GO" id="GO:0000160">
    <property type="term" value="P:phosphorelay signal transduction system"/>
    <property type="evidence" value="ECO:0007669"/>
    <property type="project" value="InterPro"/>
</dbReference>
<accession>A0A7X3MT76</accession>
<name>A0A7X3MT76_9HYPH</name>
<dbReference type="PANTHER" id="PTHR44591">
    <property type="entry name" value="STRESS RESPONSE REGULATOR PROTEIN 1"/>
    <property type="match status" value="1"/>
</dbReference>
<dbReference type="InterPro" id="IPR001789">
    <property type="entry name" value="Sig_transdc_resp-reg_receiver"/>
</dbReference>
<gene>
    <name evidence="4" type="ORF">GR328_14400</name>
</gene>
<dbReference type="InterPro" id="IPR050595">
    <property type="entry name" value="Bact_response_regulator"/>
</dbReference>
<evidence type="ECO:0000256" key="1">
    <source>
        <dbReference type="ARBA" id="ARBA00022553"/>
    </source>
</evidence>
<dbReference type="Pfam" id="PF00072">
    <property type="entry name" value="Response_reg"/>
    <property type="match status" value="1"/>
</dbReference>
<evidence type="ECO:0000256" key="2">
    <source>
        <dbReference type="PROSITE-ProRule" id="PRU00169"/>
    </source>
</evidence>
<dbReference type="PROSITE" id="PS50110">
    <property type="entry name" value="RESPONSE_REGULATORY"/>
    <property type="match status" value="1"/>
</dbReference>
<evidence type="ECO:0000313" key="4">
    <source>
        <dbReference type="EMBL" id="MXQ12628.1"/>
    </source>
</evidence>
<dbReference type="AlphaFoldDB" id="A0A7X3MT76"/>
<dbReference type="Gene3D" id="3.40.50.2300">
    <property type="match status" value="1"/>
</dbReference>
<comment type="caution">
    <text evidence="4">The sequence shown here is derived from an EMBL/GenBank/DDBJ whole genome shotgun (WGS) entry which is preliminary data.</text>
</comment>
<feature type="domain" description="Response regulatory" evidence="3">
    <location>
        <begin position="9"/>
        <end position="119"/>
    </location>
</feature>
<keyword evidence="1 2" id="KW-0597">Phosphoprotein</keyword>
<reference evidence="4 5" key="1">
    <citation type="submission" date="2019-12" db="EMBL/GenBank/DDBJ databases">
        <authorList>
            <person name="Yuan C.-G."/>
        </authorList>
    </citation>
    <scope>NUCLEOTIDE SEQUENCE [LARGE SCALE GENOMIC DNA]</scope>
    <source>
        <strain evidence="4 5">KCTC 23863</strain>
    </source>
</reference>
<reference evidence="4 5" key="2">
    <citation type="submission" date="2020-01" db="EMBL/GenBank/DDBJ databases">
        <title>Microvirga sp. nov., an arsenate reduction bacterium isolated from Tibet hotspring sediments.</title>
        <authorList>
            <person name="Xian W.-D."/>
            <person name="Li W.-J."/>
        </authorList>
    </citation>
    <scope>NUCLEOTIDE SEQUENCE [LARGE SCALE GENOMIC DNA]</scope>
    <source>
        <strain evidence="4 5">KCTC 23863</strain>
    </source>
</reference>
<dbReference type="OrthoDB" id="582170at2"/>
<dbReference type="EMBL" id="WURB01000009">
    <property type="protein sequence ID" value="MXQ12628.1"/>
    <property type="molecule type" value="Genomic_DNA"/>
</dbReference>
<dbReference type="SMART" id="SM00448">
    <property type="entry name" value="REC"/>
    <property type="match status" value="1"/>
</dbReference>
<evidence type="ECO:0000313" key="5">
    <source>
        <dbReference type="Proteomes" id="UP000436483"/>
    </source>
</evidence>
<keyword evidence="5" id="KW-1185">Reference proteome</keyword>
<dbReference type="SUPFAM" id="SSF52172">
    <property type="entry name" value="CheY-like"/>
    <property type="match status" value="1"/>
</dbReference>
<dbReference type="InterPro" id="IPR011006">
    <property type="entry name" value="CheY-like_superfamily"/>
</dbReference>
<sequence length="120" mass="13320">MGGHLESRRVLVVEDEIMVAMYIEDLLVDLGFEVAGMATSLDQALRLAQESDFDFAVLDINLDGGLSFPVADVLRQRDIPFIFASGYGVAGVREDYRDAVRIQKPFRAQDLEQAIARATK</sequence>
<feature type="modified residue" description="4-aspartylphosphate" evidence="2">
    <location>
        <position position="59"/>
    </location>
</feature>
<organism evidence="4 5">
    <name type="scientific">Microvirga makkahensis</name>
    <dbReference type="NCBI Taxonomy" id="1128670"/>
    <lineage>
        <taxon>Bacteria</taxon>
        <taxon>Pseudomonadati</taxon>
        <taxon>Pseudomonadota</taxon>
        <taxon>Alphaproteobacteria</taxon>
        <taxon>Hyphomicrobiales</taxon>
        <taxon>Methylobacteriaceae</taxon>
        <taxon>Microvirga</taxon>
    </lineage>
</organism>
<dbReference type="Proteomes" id="UP000436483">
    <property type="component" value="Unassembled WGS sequence"/>
</dbReference>
<dbReference type="PANTHER" id="PTHR44591:SF24">
    <property type="entry name" value="PROTEIN-GLUTAMATE METHYLESTERASE_PROTEIN-GLUTAMINE GLUTAMINASE 1"/>
    <property type="match status" value="1"/>
</dbReference>
<protein>
    <submittedName>
        <fullName evidence="4">Response regulator</fullName>
    </submittedName>
</protein>
<proteinExistence type="predicted"/>
<evidence type="ECO:0000259" key="3">
    <source>
        <dbReference type="PROSITE" id="PS50110"/>
    </source>
</evidence>